<reference evidence="12" key="1">
    <citation type="journal article" date="2011" name="PLoS Pathog.">
        <title>Comparative genomics yields insights into niche adaptation of plant vascular wilt pathogens.</title>
        <authorList>
            <person name="Klosterman S.J."/>
            <person name="Subbarao K.V."/>
            <person name="Kang S."/>
            <person name="Veronese P."/>
            <person name="Gold S.E."/>
            <person name="Thomma B.P.H.J."/>
            <person name="Chen Z."/>
            <person name="Henrissat B."/>
            <person name="Lee Y.-H."/>
            <person name="Park J."/>
            <person name="Garcia-Pedrajas M.D."/>
            <person name="Barbara D.J."/>
            <person name="Anchieta A."/>
            <person name="de Jonge R."/>
            <person name="Santhanam P."/>
            <person name="Maruthachalam K."/>
            <person name="Atallah Z."/>
            <person name="Amyotte S.G."/>
            <person name="Paz Z."/>
            <person name="Inderbitzin P."/>
            <person name="Hayes R.J."/>
            <person name="Heiman D.I."/>
            <person name="Young S."/>
            <person name="Zeng Q."/>
            <person name="Engels R."/>
            <person name="Galagan J."/>
            <person name="Cuomo C.A."/>
            <person name="Dobinson K.F."/>
            <person name="Ma L.-J."/>
        </authorList>
    </citation>
    <scope>NUCLEOTIDE SEQUENCE [LARGE SCALE GENOMIC DNA]</scope>
    <source>
        <strain evidence="12">VaMs.102 / ATCC MYA-4576 / FGSC 10136</strain>
    </source>
</reference>
<feature type="region of interest" description="Disordered" evidence="9">
    <location>
        <begin position="64"/>
        <end position="111"/>
    </location>
</feature>
<dbReference type="Gene3D" id="3.30.200.20">
    <property type="entry name" value="Phosphorylase Kinase, domain 1"/>
    <property type="match status" value="1"/>
</dbReference>
<dbReference type="GO" id="GO:0005524">
    <property type="term" value="F:ATP binding"/>
    <property type="evidence" value="ECO:0007669"/>
    <property type="project" value="UniProtKB-KW"/>
</dbReference>
<sequence>MSSSAPLTTLSLPSLERIASGKNGIPNKGAVLTLLSQFWFRLLAERVPGPAHALPVARRPGLAAADAGRARPDGPPRHARAPPQGVLPSRPSCAATSPGSGYAEYAKSSNRPRDFRCPPGWGQHDENIHPDAAAALVGAAYAPGIERLALALYTAAADSRFWPADRYEVGREQESFDKQFVRDWLVARGLKGVDGVAVPDDVAAQTAEKYREIFEKLTGEPFEAAVARVGAA</sequence>
<organism evidence="12">
    <name type="scientific">Verticillium alfalfae (strain VaMs.102 / ATCC MYA-4576 / FGSC 10136)</name>
    <name type="common">Verticillium wilt of alfalfa</name>
    <name type="synonym">Verticillium albo-atrum</name>
    <dbReference type="NCBI Taxonomy" id="526221"/>
    <lineage>
        <taxon>Eukaryota</taxon>
        <taxon>Fungi</taxon>
        <taxon>Dikarya</taxon>
        <taxon>Ascomycota</taxon>
        <taxon>Pezizomycotina</taxon>
        <taxon>Sordariomycetes</taxon>
        <taxon>Hypocreomycetidae</taxon>
        <taxon>Glomerellales</taxon>
        <taxon>Plectosphaerellaceae</taxon>
        <taxon>Verticillium</taxon>
    </lineage>
</organism>
<dbReference type="PANTHER" id="PTHR43700">
    <property type="entry name" value="PHOSPHORIBOSYLAMINOIMIDAZOLE-SUCCINOCARBOXAMIDE SYNTHASE"/>
    <property type="match status" value="1"/>
</dbReference>
<evidence type="ECO:0000313" key="12">
    <source>
        <dbReference type="Proteomes" id="UP000008698"/>
    </source>
</evidence>
<dbReference type="PANTHER" id="PTHR43700:SF1">
    <property type="entry name" value="PHOSPHORIBOSYLAMINOIMIDAZOLE-SUCCINOCARBOXAMIDE SYNTHASE"/>
    <property type="match status" value="1"/>
</dbReference>
<dbReference type="GO" id="GO:0006189">
    <property type="term" value="P:'de novo' IMP biosynthetic process"/>
    <property type="evidence" value="ECO:0007669"/>
    <property type="project" value="UniProtKB-UniPathway"/>
</dbReference>
<dbReference type="eggNOG" id="KOG2835">
    <property type="taxonomic scope" value="Eukaryota"/>
</dbReference>
<evidence type="ECO:0000256" key="1">
    <source>
        <dbReference type="ARBA" id="ARBA00004672"/>
    </source>
</evidence>
<dbReference type="GeneID" id="9535282"/>
<dbReference type="OrthoDB" id="9991235at2759"/>
<dbReference type="GO" id="GO:0005737">
    <property type="term" value="C:cytoplasm"/>
    <property type="evidence" value="ECO:0007669"/>
    <property type="project" value="TreeGrafter"/>
</dbReference>
<keyword evidence="12" id="KW-1185">Reference proteome</keyword>
<evidence type="ECO:0000256" key="4">
    <source>
        <dbReference type="ARBA" id="ARBA00022598"/>
    </source>
</evidence>
<dbReference type="SUPFAM" id="SSF56104">
    <property type="entry name" value="SAICAR synthase-like"/>
    <property type="match status" value="1"/>
</dbReference>
<comment type="pathway">
    <text evidence="1">Purine metabolism; IMP biosynthesis via de novo pathway; 5-amino-1-(5-phospho-D-ribosyl)imidazole-4-carboxamide from 5-amino-1-(5-phospho-D-ribosyl)imidazole-4-carboxylate: step 1/2.</text>
</comment>
<dbReference type="EMBL" id="DS985215">
    <property type="protein sequence ID" value="EEY15736.1"/>
    <property type="molecule type" value="Genomic_DNA"/>
</dbReference>
<dbReference type="OMA" id="QKARPVM"/>
<dbReference type="RefSeq" id="XP_003007657.1">
    <property type="nucleotide sequence ID" value="XM_003007611.1"/>
</dbReference>
<evidence type="ECO:0000256" key="8">
    <source>
        <dbReference type="ARBA" id="ARBA00030409"/>
    </source>
</evidence>
<name>C9SBK2_VERA1</name>
<dbReference type="AlphaFoldDB" id="C9SBK2"/>
<proteinExistence type="predicted"/>
<feature type="domain" description="SAICAR synthetase/ADE2 N-terminal" evidence="10">
    <location>
        <begin position="159"/>
        <end position="187"/>
    </location>
</feature>
<evidence type="ECO:0000256" key="7">
    <source>
        <dbReference type="ARBA" id="ARBA00022840"/>
    </source>
</evidence>
<dbReference type="UniPathway" id="UPA00074">
    <property type="reaction ID" value="UER00131"/>
</dbReference>
<keyword evidence="7" id="KW-0067">ATP-binding</keyword>
<evidence type="ECO:0000256" key="5">
    <source>
        <dbReference type="ARBA" id="ARBA00022741"/>
    </source>
</evidence>
<protein>
    <recommendedName>
        <fullName evidence="3">Phosphoribosylaminoimidazole-succinocarboxamide synthase</fullName>
        <ecNumber evidence="2">6.3.2.6</ecNumber>
    </recommendedName>
    <alternativeName>
        <fullName evidence="8">SAICAR synthetase</fullName>
    </alternativeName>
</protein>
<dbReference type="Pfam" id="PF01259">
    <property type="entry name" value="SAICAR_synt"/>
    <property type="match status" value="1"/>
</dbReference>
<accession>C9SBK2</accession>
<keyword evidence="5" id="KW-0547">Nucleotide-binding</keyword>
<keyword evidence="6" id="KW-0658">Purine biosynthesis</keyword>
<dbReference type="GO" id="GO:0004639">
    <property type="term" value="F:phosphoribosylaminoimidazolesuccinocarboxamide synthase activity"/>
    <property type="evidence" value="ECO:0007669"/>
    <property type="project" value="UniProtKB-EC"/>
</dbReference>
<dbReference type="EC" id="6.3.2.6" evidence="2"/>
<evidence type="ECO:0000256" key="6">
    <source>
        <dbReference type="ARBA" id="ARBA00022755"/>
    </source>
</evidence>
<gene>
    <name evidence="11" type="ORF">VDBG_01845</name>
</gene>
<dbReference type="KEGG" id="val:VDBG_01845"/>
<evidence type="ECO:0000256" key="9">
    <source>
        <dbReference type="SAM" id="MobiDB-lite"/>
    </source>
</evidence>
<dbReference type="STRING" id="526221.C9SBK2"/>
<dbReference type="InterPro" id="IPR028923">
    <property type="entry name" value="SAICAR_synt/ADE2_N"/>
</dbReference>
<keyword evidence="4" id="KW-0436">Ligase</keyword>
<evidence type="ECO:0000256" key="3">
    <source>
        <dbReference type="ARBA" id="ARBA00016460"/>
    </source>
</evidence>
<evidence type="ECO:0000259" key="10">
    <source>
        <dbReference type="Pfam" id="PF01259"/>
    </source>
</evidence>
<dbReference type="Proteomes" id="UP000008698">
    <property type="component" value="Unassembled WGS sequence"/>
</dbReference>
<evidence type="ECO:0000256" key="2">
    <source>
        <dbReference type="ARBA" id="ARBA00012217"/>
    </source>
</evidence>
<dbReference type="HOGENOM" id="CLU_1195650_0_0_1"/>
<evidence type="ECO:0000313" key="11">
    <source>
        <dbReference type="EMBL" id="EEY15736.1"/>
    </source>
</evidence>